<dbReference type="PANTHER" id="PTHR24559:SF444">
    <property type="entry name" value="REVERSE TRANSCRIPTASE DOMAIN-CONTAINING PROTEIN"/>
    <property type="match status" value="1"/>
</dbReference>
<dbReference type="InterPro" id="IPR000477">
    <property type="entry name" value="RT_dom"/>
</dbReference>
<dbReference type="GO" id="GO:0004190">
    <property type="term" value="F:aspartic-type endopeptidase activity"/>
    <property type="evidence" value="ECO:0007669"/>
    <property type="project" value="UniProtKB-KW"/>
</dbReference>
<dbReference type="InterPro" id="IPR036875">
    <property type="entry name" value="Znf_CCHC_sf"/>
</dbReference>
<dbReference type="Gene3D" id="3.30.70.270">
    <property type="match status" value="2"/>
</dbReference>
<organism evidence="7 8">
    <name type="scientific">Gossypium australe</name>
    <dbReference type="NCBI Taxonomy" id="47621"/>
    <lineage>
        <taxon>Eukaryota</taxon>
        <taxon>Viridiplantae</taxon>
        <taxon>Streptophyta</taxon>
        <taxon>Embryophyta</taxon>
        <taxon>Tracheophyta</taxon>
        <taxon>Spermatophyta</taxon>
        <taxon>Magnoliopsida</taxon>
        <taxon>eudicotyledons</taxon>
        <taxon>Gunneridae</taxon>
        <taxon>Pentapetalae</taxon>
        <taxon>rosids</taxon>
        <taxon>malvids</taxon>
        <taxon>Malvales</taxon>
        <taxon>Malvaceae</taxon>
        <taxon>Malvoideae</taxon>
        <taxon>Gossypium</taxon>
    </lineage>
</organism>
<dbReference type="EMBL" id="SMMG02000006">
    <property type="protein sequence ID" value="KAA3469803.1"/>
    <property type="molecule type" value="Genomic_DNA"/>
</dbReference>
<feature type="compositionally biased region" description="Polar residues" evidence="5">
    <location>
        <begin position="33"/>
        <end position="53"/>
    </location>
</feature>
<evidence type="ECO:0000256" key="2">
    <source>
        <dbReference type="ARBA" id="ARBA00022750"/>
    </source>
</evidence>
<proteinExistence type="predicted"/>
<evidence type="ECO:0000256" key="4">
    <source>
        <dbReference type="PROSITE-ProRule" id="PRU00047"/>
    </source>
</evidence>
<dbReference type="SUPFAM" id="SSF56672">
    <property type="entry name" value="DNA/RNA polymerases"/>
    <property type="match status" value="1"/>
</dbReference>
<dbReference type="SUPFAM" id="SSF57756">
    <property type="entry name" value="Retrovirus zinc finger-like domains"/>
    <property type="match status" value="1"/>
</dbReference>
<dbReference type="InterPro" id="IPR041577">
    <property type="entry name" value="RT_RNaseH_2"/>
</dbReference>
<dbReference type="OrthoDB" id="415724at2759"/>
<feature type="region of interest" description="Disordered" evidence="5">
    <location>
        <begin position="100"/>
        <end position="122"/>
    </location>
</feature>
<feature type="domain" description="CCHC-type" evidence="6">
    <location>
        <begin position="76"/>
        <end position="91"/>
    </location>
</feature>
<evidence type="ECO:0000313" key="8">
    <source>
        <dbReference type="Proteomes" id="UP000325315"/>
    </source>
</evidence>
<evidence type="ECO:0000259" key="6">
    <source>
        <dbReference type="PROSITE" id="PS50158"/>
    </source>
</evidence>
<dbReference type="Proteomes" id="UP000325315">
    <property type="component" value="Unassembled WGS sequence"/>
</dbReference>
<keyword evidence="1" id="KW-0645">Protease</keyword>
<sequence length="539" mass="61524">MNKPYHSSSKKSRDSYSQSNASVGYQNRERGNQHVNPKAQATSISSVGSVKNNKPKCQQCAGRYFGECWNKSNKACFRCGSPDHFIRDCPEIAEKDQFQNARPGNTTTRGRPPRNAGNVISNRGTMKDSALRYEARAPARAYAIRAHEEPSSPNVITGTFSFYSTNNMKCQNNEILQIESDESNVLPAMISSMLAQRYVRKAPYIMAPTELKELKAQLQELTDRGSHVSKTAFRTGYGHYEFVVMPFGLTNAPAVFMDLMNWIFRLYLDRFVVVFIDDILIYSRDESEHFEHLRIVLQTLREKQLYAKFSNVSFGSGKLDFCDILSRRMAFELILAKFLQLLTGNHLKMYPRDVKFEWSEKCQQSFKQLKALLTEAPILVQPESGKEFVVYSDASLNSLGYVLMQEGKVIAYASRQLKPHEKNYPTHDLELAAIVFALKIWRHHLYANVVTDVLSRKSLFALRAMNTQLTLFGDGSILAEIKAKPVFLQQICDAENCDSELQTKRVQCESTNDLEYQIGFEDCLMFRDRICVPRNSKLI</sequence>
<dbReference type="Pfam" id="PF00078">
    <property type="entry name" value="RVT_1"/>
    <property type="match status" value="1"/>
</dbReference>
<reference evidence="8" key="1">
    <citation type="journal article" date="2019" name="Plant Biotechnol. J.">
        <title>Genome sequencing of the Australian wild diploid species Gossypium australe highlights disease resistance and delayed gland morphogenesis.</title>
        <authorList>
            <person name="Cai Y."/>
            <person name="Cai X."/>
            <person name="Wang Q."/>
            <person name="Wang P."/>
            <person name="Zhang Y."/>
            <person name="Cai C."/>
            <person name="Xu Y."/>
            <person name="Wang K."/>
            <person name="Zhou Z."/>
            <person name="Wang C."/>
            <person name="Geng S."/>
            <person name="Li B."/>
            <person name="Dong Q."/>
            <person name="Hou Y."/>
            <person name="Wang H."/>
            <person name="Ai P."/>
            <person name="Liu Z."/>
            <person name="Yi F."/>
            <person name="Sun M."/>
            <person name="An G."/>
            <person name="Cheng J."/>
            <person name="Zhang Y."/>
            <person name="Shi Q."/>
            <person name="Xie Y."/>
            <person name="Shi X."/>
            <person name="Chang Y."/>
            <person name="Huang F."/>
            <person name="Chen Y."/>
            <person name="Hong S."/>
            <person name="Mi L."/>
            <person name="Sun Q."/>
            <person name="Zhang L."/>
            <person name="Zhou B."/>
            <person name="Peng R."/>
            <person name="Zhang X."/>
            <person name="Liu F."/>
        </authorList>
    </citation>
    <scope>NUCLEOTIDE SEQUENCE [LARGE SCALE GENOMIC DNA]</scope>
    <source>
        <strain evidence="8">cv. PA1801</strain>
    </source>
</reference>
<dbReference type="Gene3D" id="3.10.20.370">
    <property type="match status" value="1"/>
</dbReference>
<keyword evidence="3" id="KW-0238">DNA-binding</keyword>
<dbReference type="CDD" id="cd01647">
    <property type="entry name" value="RT_LTR"/>
    <property type="match status" value="1"/>
</dbReference>
<keyword evidence="4" id="KW-0862">Zinc</keyword>
<dbReference type="PANTHER" id="PTHR24559">
    <property type="entry name" value="TRANSPOSON TY3-I GAG-POL POLYPROTEIN"/>
    <property type="match status" value="1"/>
</dbReference>
<dbReference type="Gene3D" id="3.10.10.10">
    <property type="entry name" value="HIV Type 1 Reverse Transcriptase, subunit A, domain 1"/>
    <property type="match status" value="1"/>
</dbReference>
<keyword evidence="8" id="KW-1185">Reference proteome</keyword>
<comment type="caution">
    <text evidence="7">The sequence shown here is derived from an EMBL/GenBank/DDBJ whole genome shotgun (WGS) entry which is preliminary data.</text>
</comment>
<keyword evidence="4" id="KW-0479">Metal-binding</keyword>
<dbReference type="Pfam" id="PF00098">
    <property type="entry name" value="zf-CCHC"/>
    <property type="match status" value="1"/>
</dbReference>
<keyword evidence="2" id="KW-0064">Aspartyl protease</keyword>
<dbReference type="InterPro" id="IPR053134">
    <property type="entry name" value="RNA-dir_DNA_polymerase"/>
</dbReference>
<evidence type="ECO:0000256" key="1">
    <source>
        <dbReference type="ARBA" id="ARBA00022670"/>
    </source>
</evidence>
<feature type="compositionally biased region" description="Polar residues" evidence="5">
    <location>
        <begin position="100"/>
        <end position="109"/>
    </location>
</feature>
<dbReference type="Pfam" id="PF17919">
    <property type="entry name" value="RT_RNaseH_2"/>
    <property type="match status" value="1"/>
</dbReference>
<dbReference type="GO" id="GO:0003677">
    <property type="term" value="F:DNA binding"/>
    <property type="evidence" value="ECO:0007669"/>
    <property type="project" value="UniProtKB-KW"/>
</dbReference>
<dbReference type="AlphaFoldDB" id="A0A5B6VL47"/>
<evidence type="ECO:0000313" key="7">
    <source>
        <dbReference type="EMBL" id="KAA3469803.1"/>
    </source>
</evidence>
<dbReference type="PROSITE" id="PS50158">
    <property type="entry name" value="ZF_CCHC"/>
    <property type="match status" value="1"/>
</dbReference>
<dbReference type="GO" id="GO:0008270">
    <property type="term" value="F:zinc ion binding"/>
    <property type="evidence" value="ECO:0007669"/>
    <property type="project" value="UniProtKB-KW"/>
</dbReference>
<keyword evidence="2" id="KW-0378">Hydrolase</keyword>
<dbReference type="SMART" id="SM00343">
    <property type="entry name" value="ZnF_C2HC"/>
    <property type="match status" value="1"/>
</dbReference>
<keyword evidence="4" id="KW-0863">Zinc-finger</keyword>
<evidence type="ECO:0000256" key="3">
    <source>
        <dbReference type="ARBA" id="ARBA00023125"/>
    </source>
</evidence>
<dbReference type="InterPro" id="IPR043128">
    <property type="entry name" value="Rev_trsase/Diguanyl_cyclase"/>
</dbReference>
<dbReference type="Gene3D" id="4.10.60.10">
    <property type="entry name" value="Zinc finger, CCHC-type"/>
    <property type="match status" value="1"/>
</dbReference>
<accession>A0A5B6VL47</accession>
<name>A0A5B6VL47_9ROSI</name>
<dbReference type="InterPro" id="IPR043502">
    <property type="entry name" value="DNA/RNA_pol_sf"/>
</dbReference>
<protein>
    <submittedName>
        <fullName evidence="7">DNA/RNA polymerases superfamily protein</fullName>
    </submittedName>
</protein>
<feature type="region of interest" description="Disordered" evidence="5">
    <location>
        <begin position="1"/>
        <end position="53"/>
    </location>
</feature>
<dbReference type="GO" id="GO:0006508">
    <property type="term" value="P:proteolysis"/>
    <property type="evidence" value="ECO:0007669"/>
    <property type="project" value="UniProtKB-KW"/>
</dbReference>
<evidence type="ECO:0000256" key="5">
    <source>
        <dbReference type="SAM" id="MobiDB-lite"/>
    </source>
</evidence>
<dbReference type="InterPro" id="IPR001878">
    <property type="entry name" value="Znf_CCHC"/>
</dbReference>
<gene>
    <name evidence="7" type="ORF">EPI10_015557</name>
</gene>